<feature type="DNA-binding region" description="H-T-H motif" evidence="2">
    <location>
        <begin position="30"/>
        <end position="49"/>
    </location>
</feature>
<dbReference type="InterPro" id="IPR009057">
    <property type="entry name" value="Homeodomain-like_sf"/>
</dbReference>
<dbReference type="STRING" id="401053.AciPR4_0355"/>
<dbReference type="eggNOG" id="COG1309">
    <property type="taxonomic scope" value="Bacteria"/>
</dbReference>
<gene>
    <name evidence="4" type="ordered locus">AciPR4_0355</name>
</gene>
<accession>E8V1J5</accession>
<reference evidence="4 5" key="1">
    <citation type="journal article" date="2012" name="Stand. Genomic Sci.">
        <title>Complete genome sequence of Terriglobus saanensis type strain SP1PR4(T), an Acidobacteria from tundra soil.</title>
        <authorList>
            <person name="Rawat S.R."/>
            <person name="Mannisto M.K."/>
            <person name="Starovoytov V."/>
            <person name="Goodwin L."/>
            <person name="Nolan M."/>
            <person name="Hauser L."/>
            <person name="Land M."/>
            <person name="Davenport K.W."/>
            <person name="Woyke T."/>
            <person name="Haggblom M.M."/>
        </authorList>
    </citation>
    <scope>NUCLEOTIDE SEQUENCE</scope>
    <source>
        <strain evidence="5">ATCC BAA-1853 / DSM 23119 / SP1PR4</strain>
    </source>
</reference>
<dbReference type="AlphaFoldDB" id="E8V1J5"/>
<keyword evidence="1 2" id="KW-0238">DNA-binding</keyword>
<evidence type="ECO:0000256" key="1">
    <source>
        <dbReference type="ARBA" id="ARBA00023125"/>
    </source>
</evidence>
<dbReference type="PANTHER" id="PTHR30055">
    <property type="entry name" value="HTH-TYPE TRANSCRIPTIONAL REGULATOR RUTR"/>
    <property type="match status" value="1"/>
</dbReference>
<dbReference type="Proteomes" id="UP000006844">
    <property type="component" value="Chromosome"/>
</dbReference>
<dbReference type="KEGG" id="tsa:AciPR4_0355"/>
<sequence>MESKPKPKKRDAILDAMLDVVVEGGFHDAPMSLIAKRSGASAGVIYHYFASKEEIIQALYERIYTLKRTSFFEGYSPEMDAKEACIRVWMNWYAFYRKHLREMRFLEQYEHAGFVCPPAKEPLGEVELAFMRRFSGRSKGGILKDWPEEVLMEMSMGLASRLAQQPRKLPQSVLKEVAEQVWESIRSGK</sequence>
<evidence type="ECO:0000259" key="3">
    <source>
        <dbReference type="PROSITE" id="PS50977"/>
    </source>
</evidence>
<dbReference type="SUPFAM" id="SSF46689">
    <property type="entry name" value="Homeodomain-like"/>
    <property type="match status" value="1"/>
</dbReference>
<dbReference type="Gene3D" id="1.10.357.10">
    <property type="entry name" value="Tetracycline Repressor, domain 2"/>
    <property type="match status" value="1"/>
</dbReference>
<dbReference type="HOGENOM" id="CLU_069356_12_9_0"/>
<dbReference type="PRINTS" id="PR00455">
    <property type="entry name" value="HTHTETR"/>
</dbReference>
<feature type="domain" description="HTH tetR-type" evidence="3">
    <location>
        <begin position="7"/>
        <end position="67"/>
    </location>
</feature>
<dbReference type="PROSITE" id="PS50977">
    <property type="entry name" value="HTH_TETR_2"/>
    <property type="match status" value="1"/>
</dbReference>
<dbReference type="InterPro" id="IPR001647">
    <property type="entry name" value="HTH_TetR"/>
</dbReference>
<dbReference type="RefSeq" id="WP_013566923.1">
    <property type="nucleotide sequence ID" value="NC_014963.1"/>
</dbReference>
<keyword evidence="5" id="KW-1185">Reference proteome</keyword>
<dbReference type="OrthoDB" id="6430772at2"/>
<dbReference type="Pfam" id="PF00440">
    <property type="entry name" value="TetR_N"/>
    <property type="match status" value="1"/>
</dbReference>
<dbReference type="EMBL" id="CP002467">
    <property type="protein sequence ID" value="ADV81190.1"/>
    <property type="molecule type" value="Genomic_DNA"/>
</dbReference>
<evidence type="ECO:0000313" key="5">
    <source>
        <dbReference type="Proteomes" id="UP000006844"/>
    </source>
</evidence>
<dbReference type="GO" id="GO:0003677">
    <property type="term" value="F:DNA binding"/>
    <property type="evidence" value="ECO:0007669"/>
    <property type="project" value="UniProtKB-UniRule"/>
</dbReference>
<evidence type="ECO:0000313" key="4">
    <source>
        <dbReference type="EMBL" id="ADV81190.1"/>
    </source>
</evidence>
<organism evidence="4 5">
    <name type="scientific">Terriglobus saanensis (strain ATCC BAA-1853 / DSM 23119 / SP1PR4)</name>
    <dbReference type="NCBI Taxonomy" id="401053"/>
    <lineage>
        <taxon>Bacteria</taxon>
        <taxon>Pseudomonadati</taxon>
        <taxon>Acidobacteriota</taxon>
        <taxon>Terriglobia</taxon>
        <taxon>Terriglobales</taxon>
        <taxon>Acidobacteriaceae</taxon>
        <taxon>Terriglobus</taxon>
    </lineage>
</organism>
<dbReference type="InterPro" id="IPR050109">
    <property type="entry name" value="HTH-type_TetR-like_transc_reg"/>
</dbReference>
<evidence type="ECO:0000256" key="2">
    <source>
        <dbReference type="PROSITE-ProRule" id="PRU00335"/>
    </source>
</evidence>
<proteinExistence type="predicted"/>
<name>E8V1J5_TERSS</name>
<protein>
    <submittedName>
        <fullName evidence="4">Transcriptional regulator, TetR family</fullName>
    </submittedName>
</protein>